<comment type="caution">
    <text evidence="2">The sequence shown here is derived from an EMBL/GenBank/DDBJ whole genome shotgun (WGS) entry which is preliminary data.</text>
</comment>
<gene>
    <name evidence="2" type="ORF">A3A10_00390</name>
</gene>
<organism evidence="2 3">
    <name type="scientific">Candidatus Tagabacteria bacterium RIFCSPLOWO2_01_FULL_42_9</name>
    <dbReference type="NCBI Taxonomy" id="1802296"/>
    <lineage>
        <taxon>Bacteria</taxon>
        <taxon>Candidatus Tagaibacteriota</taxon>
    </lineage>
</organism>
<dbReference type="InterPro" id="IPR032466">
    <property type="entry name" value="Metal_Hydrolase"/>
</dbReference>
<dbReference type="GO" id="GO:0016811">
    <property type="term" value="F:hydrolase activity, acting on carbon-nitrogen (but not peptide) bonds, in linear amides"/>
    <property type="evidence" value="ECO:0007669"/>
    <property type="project" value="InterPro"/>
</dbReference>
<proteinExistence type="predicted"/>
<dbReference type="Proteomes" id="UP000178116">
    <property type="component" value="Unassembled WGS sequence"/>
</dbReference>
<dbReference type="SUPFAM" id="SSF51338">
    <property type="entry name" value="Composite domain of metallo-dependent hydrolases"/>
    <property type="match status" value="1"/>
</dbReference>
<reference evidence="2 3" key="1">
    <citation type="journal article" date="2016" name="Nat. Commun.">
        <title>Thousands of microbial genomes shed light on interconnected biogeochemical processes in an aquifer system.</title>
        <authorList>
            <person name="Anantharaman K."/>
            <person name="Brown C.T."/>
            <person name="Hug L.A."/>
            <person name="Sharon I."/>
            <person name="Castelle C.J."/>
            <person name="Probst A.J."/>
            <person name="Thomas B.C."/>
            <person name="Singh A."/>
            <person name="Wilkins M.J."/>
            <person name="Karaoz U."/>
            <person name="Brodie E.L."/>
            <person name="Williams K.H."/>
            <person name="Hubbard S.S."/>
            <person name="Banfield J.F."/>
        </authorList>
    </citation>
    <scope>NUCLEOTIDE SEQUENCE [LARGE SCALE GENOMIC DNA]</scope>
</reference>
<dbReference type="Gene3D" id="3.30.1490.130">
    <property type="entry name" value="D-aminoacylase. Domain 3"/>
    <property type="match status" value="1"/>
</dbReference>
<dbReference type="AlphaFoldDB" id="A0A1G2LTZ0"/>
<dbReference type="GO" id="GO:0005829">
    <property type="term" value="C:cytosol"/>
    <property type="evidence" value="ECO:0007669"/>
    <property type="project" value="TreeGrafter"/>
</dbReference>
<dbReference type="InterPro" id="IPR011059">
    <property type="entry name" value="Metal-dep_hydrolase_composite"/>
</dbReference>
<dbReference type="Gene3D" id="3.20.20.140">
    <property type="entry name" value="Metal-dependent hydrolases"/>
    <property type="match status" value="2"/>
</dbReference>
<dbReference type="InterPro" id="IPR050378">
    <property type="entry name" value="Metallo-dep_Hydrolases_sf"/>
</dbReference>
<evidence type="ECO:0000313" key="2">
    <source>
        <dbReference type="EMBL" id="OHA15115.1"/>
    </source>
</evidence>
<dbReference type="EMBL" id="MHRA01000028">
    <property type="protein sequence ID" value="OHA15115.1"/>
    <property type="molecule type" value="Genomic_DNA"/>
</dbReference>
<dbReference type="SUPFAM" id="SSF51556">
    <property type="entry name" value="Metallo-dependent hydrolases"/>
    <property type="match status" value="1"/>
</dbReference>
<name>A0A1G2LTZ0_9BACT</name>
<dbReference type="Gene3D" id="2.30.40.10">
    <property type="entry name" value="Urease, subunit C, domain 1"/>
    <property type="match status" value="2"/>
</dbReference>
<dbReference type="Pfam" id="PF07969">
    <property type="entry name" value="Amidohydro_3"/>
    <property type="match status" value="1"/>
</dbReference>
<feature type="domain" description="Amidohydrolase 3" evidence="1">
    <location>
        <begin position="419"/>
        <end position="481"/>
    </location>
</feature>
<sequence>MATYSIIIRNGMVFDGKGNPPEINDVGIIGDKIKKIGNLSSDQAGISIDASNKYVSPGFIDLTTHSDTHWTLFSQPTQESFIRQGVTTIMGGHGGSSLAPLVRPENIEAIGKWVDVSKINVNWQSVKEFLDEIERRPIGVNFGTFIGYGMLRRGTVGNESRTASTEEMAKMDYLAEKSFKEGAFGLSMDLGASHQKPGSDEEIISLFKTAKKAKVFISHHLENEGKEILPAIARAISLARNSGVRSHISHFKAVGKTSWQFFPQGLQMIENCRKEKVEITCDFFPYNRTGSNLYSLLPKWARENGKEKIIGMIKGKERKLLIDYLKDMTLHYNRISVASTRFDSDAVGKTIFELSQNSGREPEEIILDLLDINNLQVSIFNEAILEENIELLAEKDYSAVSSDGVGYDTTRQSKTDLPHPRSFGSFPRFFVRFVKEKGILKWETAIHKMTGLPAEILGISDRGIIEKDAYADITIFDPETISDQADYINPFQYPFGINCVLVNGGIALKDGLFAPEGRGRVLRHFR</sequence>
<evidence type="ECO:0000313" key="3">
    <source>
        <dbReference type="Proteomes" id="UP000178116"/>
    </source>
</evidence>
<accession>A0A1G2LTZ0</accession>
<dbReference type="GO" id="GO:0016812">
    <property type="term" value="F:hydrolase activity, acting on carbon-nitrogen (but not peptide) bonds, in cyclic amides"/>
    <property type="evidence" value="ECO:0007669"/>
    <property type="project" value="TreeGrafter"/>
</dbReference>
<dbReference type="PANTHER" id="PTHR11647:SF1">
    <property type="entry name" value="COLLAPSIN RESPONSE MEDIATOR PROTEIN"/>
    <property type="match status" value="1"/>
</dbReference>
<evidence type="ECO:0000259" key="1">
    <source>
        <dbReference type="Pfam" id="PF07969"/>
    </source>
</evidence>
<dbReference type="InterPro" id="IPR023100">
    <property type="entry name" value="D-aminoacylase_insert_dom_sf"/>
</dbReference>
<protein>
    <recommendedName>
        <fullName evidence="1">Amidohydrolase 3 domain-containing protein</fullName>
    </recommendedName>
</protein>
<dbReference type="PANTHER" id="PTHR11647">
    <property type="entry name" value="HYDRANTOINASE/DIHYDROPYRIMIDINASE FAMILY MEMBER"/>
    <property type="match status" value="1"/>
</dbReference>
<dbReference type="InterPro" id="IPR013108">
    <property type="entry name" value="Amidohydro_3"/>
</dbReference>